<dbReference type="InterPro" id="IPR032675">
    <property type="entry name" value="LRR_dom_sf"/>
</dbReference>
<keyword evidence="1" id="KW-0433">Leucine-rich repeat</keyword>
<dbReference type="AlphaFoldDB" id="A0ABD2PVJ3"/>
<keyword evidence="2" id="KW-0677">Repeat</keyword>
<comment type="caution">
    <text evidence="3">The sequence shown here is derived from an EMBL/GenBank/DDBJ whole genome shotgun (WGS) entry which is preliminary data.</text>
</comment>
<dbReference type="PROSITE" id="PS51450">
    <property type="entry name" value="LRR"/>
    <property type="match status" value="2"/>
</dbReference>
<evidence type="ECO:0000313" key="4">
    <source>
        <dbReference type="Proteomes" id="UP001626550"/>
    </source>
</evidence>
<evidence type="ECO:0000256" key="1">
    <source>
        <dbReference type="ARBA" id="ARBA00022614"/>
    </source>
</evidence>
<dbReference type="SUPFAM" id="SSF52075">
    <property type="entry name" value="Outer arm dynein light chain 1"/>
    <property type="match status" value="1"/>
</dbReference>
<dbReference type="PANTHER" id="PTHR15454:SF56">
    <property type="entry name" value="PROTEIN PHOSPHATASE 1 REGULATORY SUBUNIT 7-RELATED"/>
    <property type="match status" value="1"/>
</dbReference>
<evidence type="ECO:0000256" key="2">
    <source>
        <dbReference type="ARBA" id="ARBA00022737"/>
    </source>
</evidence>
<dbReference type="InterPro" id="IPR003591">
    <property type="entry name" value="Leu-rich_rpt_typical-subtyp"/>
</dbReference>
<dbReference type="Gene3D" id="3.80.10.10">
    <property type="entry name" value="Ribonuclease Inhibitor"/>
    <property type="match status" value="1"/>
</dbReference>
<dbReference type="EMBL" id="JBJKFK010002461">
    <property type="protein sequence ID" value="KAL3311073.1"/>
    <property type="molecule type" value="Genomic_DNA"/>
</dbReference>
<name>A0ABD2PVJ3_9PLAT</name>
<dbReference type="InterPro" id="IPR001611">
    <property type="entry name" value="Leu-rich_rpt"/>
</dbReference>
<dbReference type="PANTHER" id="PTHR15454">
    <property type="entry name" value="NISCHARIN RELATED"/>
    <property type="match status" value="1"/>
</dbReference>
<evidence type="ECO:0000313" key="3">
    <source>
        <dbReference type="EMBL" id="KAL3311073.1"/>
    </source>
</evidence>
<accession>A0ABD2PVJ3</accession>
<keyword evidence="4" id="KW-1185">Reference proteome</keyword>
<gene>
    <name evidence="3" type="ORF">Ciccas_010350</name>
</gene>
<organism evidence="3 4">
    <name type="scientific">Cichlidogyrus casuarinus</name>
    <dbReference type="NCBI Taxonomy" id="1844966"/>
    <lineage>
        <taxon>Eukaryota</taxon>
        <taxon>Metazoa</taxon>
        <taxon>Spiralia</taxon>
        <taxon>Lophotrochozoa</taxon>
        <taxon>Platyhelminthes</taxon>
        <taxon>Monogenea</taxon>
        <taxon>Monopisthocotylea</taxon>
        <taxon>Dactylogyridea</taxon>
        <taxon>Ancyrocephalidae</taxon>
        <taxon>Cichlidogyrus</taxon>
    </lineage>
</organism>
<dbReference type="SMART" id="SM00369">
    <property type="entry name" value="LRR_TYP"/>
    <property type="match status" value="2"/>
</dbReference>
<protein>
    <submittedName>
        <fullName evidence="3">Uncharacterized protein</fullName>
    </submittedName>
</protein>
<sequence>MDYVGEKAKATVKDYLEKFRPILARHPDLKSSQFIVTRMSHLDLSSLGLEKIPSLQFFQALKGLNVLNLSKNKLTELEGVLSPCERLHDLNVSDNRLYSVQNQIWKLHNLRSLNLANNQLAQLDELCRELSHLHFPWVVNLKGNPITQTENYIQTLFSKLQRRPRIFNEVVLDSKKGMLLLQAVYGTKEQHKTKLRAAKRRNILAKSGRHRLEMPIFEQSFEAAVKKRFGEKMITSHSSLDWLDLEQIVDQFPFVHTSNLGSVTERQPRFVSVQIKM</sequence>
<proteinExistence type="predicted"/>
<dbReference type="Pfam" id="PF13855">
    <property type="entry name" value="LRR_8"/>
    <property type="match status" value="1"/>
</dbReference>
<dbReference type="Proteomes" id="UP001626550">
    <property type="component" value="Unassembled WGS sequence"/>
</dbReference>
<reference evidence="3 4" key="1">
    <citation type="submission" date="2024-11" db="EMBL/GenBank/DDBJ databases">
        <title>Adaptive evolution of stress response genes in parasites aligns with host niche diversity.</title>
        <authorList>
            <person name="Hahn C."/>
            <person name="Resl P."/>
        </authorList>
    </citation>
    <scope>NUCLEOTIDE SEQUENCE [LARGE SCALE GENOMIC DNA]</scope>
    <source>
        <strain evidence="3">EGGRZ-B1_66</strain>
        <tissue evidence="3">Body</tissue>
    </source>
</reference>